<gene>
    <name evidence="6" type="ORF">CPB83DRAFT_358521</name>
</gene>
<evidence type="ECO:0000256" key="3">
    <source>
        <dbReference type="ARBA" id="ARBA00022833"/>
    </source>
</evidence>
<dbReference type="OrthoDB" id="2998255at2759"/>
<evidence type="ECO:0000256" key="4">
    <source>
        <dbReference type="PROSITE-ProRule" id="PRU00134"/>
    </source>
</evidence>
<feature type="domain" description="MYND-type" evidence="5">
    <location>
        <begin position="142"/>
        <end position="185"/>
    </location>
</feature>
<reference evidence="6" key="1">
    <citation type="submission" date="2020-11" db="EMBL/GenBank/DDBJ databases">
        <authorList>
            <consortium name="DOE Joint Genome Institute"/>
            <person name="Ahrendt S."/>
            <person name="Riley R."/>
            <person name="Andreopoulos W."/>
            <person name="Labutti K."/>
            <person name="Pangilinan J."/>
            <person name="Ruiz-Duenas F.J."/>
            <person name="Barrasa J.M."/>
            <person name="Sanchez-Garcia M."/>
            <person name="Camarero S."/>
            <person name="Miyauchi S."/>
            <person name="Serrano A."/>
            <person name="Linde D."/>
            <person name="Babiker R."/>
            <person name="Drula E."/>
            <person name="Ayuso-Fernandez I."/>
            <person name="Pacheco R."/>
            <person name="Padilla G."/>
            <person name="Ferreira P."/>
            <person name="Barriuso J."/>
            <person name="Kellner H."/>
            <person name="Castanera R."/>
            <person name="Alfaro M."/>
            <person name="Ramirez L."/>
            <person name="Pisabarro A.G."/>
            <person name="Kuo A."/>
            <person name="Tritt A."/>
            <person name="Lipzen A."/>
            <person name="He G."/>
            <person name="Yan M."/>
            <person name="Ng V."/>
            <person name="Cullen D."/>
            <person name="Martin F."/>
            <person name="Rosso M.-N."/>
            <person name="Henrissat B."/>
            <person name="Hibbett D."/>
            <person name="Martinez A.T."/>
            <person name="Grigoriev I.V."/>
        </authorList>
    </citation>
    <scope>NUCLEOTIDE SEQUENCE</scope>
    <source>
        <strain evidence="6">CBS 506.95</strain>
    </source>
</reference>
<evidence type="ECO:0000313" key="7">
    <source>
        <dbReference type="Proteomes" id="UP000807306"/>
    </source>
</evidence>
<dbReference type="Gene3D" id="6.10.140.2220">
    <property type="match status" value="1"/>
</dbReference>
<evidence type="ECO:0000259" key="5">
    <source>
        <dbReference type="PROSITE" id="PS50865"/>
    </source>
</evidence>
<evidence type="ECO:0000256" key="2">
    <source>
        <dbReference type="ARBA" id="ARBA00022771"/>
    </source>
</evidence>
<proteinExistence type="predicted"/>
<dbReference type="AlphaFoldDB" id="A0A9P6JPF9"/>
<dbReference type="EMBL" id="MU157855">
    <property type="protein sequence ID" value="KAF9528136.1"/>
    <property type="molecule type" value="Genomic_DNA"/>
</dbReference>
<sequence>MPHIRSAPQDTLHTKLLFQRFNWYLSNFLYYFRVIYEVLPQDTRAKILAGSETKPMQLFSLLATNTHMRSRNDNITCARYCQGFFRFFHMHLYPHPNYPVHPRVARIDSVFPPSPSVRSVPNSAACRLVEFHQETRCRAYGCPGSIQSAGNNFQRCSHCQIVSYCGRECQTRAWRDEKFPHKRVCPIIRLLIDTAGGLDMFVNKPSPNFKIRLPGGPHALTPFVIQKWEAANVDRDLIQYVHDWNRWVTMHPDRNMPVGRGADQSHATAIALCQQEFDRFTEPMPRGL</sequence>
<comment type="caution">
    <text evidence="6">The sequence shown here is derived from an EMBL/GenBank/DDBJ whole genome shotgun (WGS) entry which is preliminary data.</text>
</comment>
<protein>
    <recommendedName>
        <fullName evidence="5">MYND-type domain-containing protein</fullName>
    </recommendedName>
</protein>
<accession>A0A9P6JPF9</accession>
<evidence type="ECO:0000313" key="6">
    <source>
        <dbReference type="EMBL" id="KAF9528136.1"/>
    </source>
</evidence>
<dbReference type="Proteomes" id="UP000807306">
    <property type="component" value="Unassembled WGS sequence"/>
</dbReference>
<evidence type="ECO:0000256" key="1">
    <source>
        <dbReference type="ARBA" id="ARBA00022723"/>
    </source>
</evidence>
<dbReference type="PROSITE" id="PS50865">
    <property type="entry name" value="ZF_MYND_2"/>
    <property type="match status" value="1"/>
</dbReference>
<dbReference type="SUPFAM" id="SSF144232">
    <property type="entry name" value="HIT/MYND zinc finger-like"/>
    <property type="match status" value="1"/>
</dbReference>
<dbReference type="InterPro" id="IPR002893">
    <property type="entry name" value="Znf_MYND"/>
</dbReference>
<keyword evidence="3" id="KW-0862">Zinc</keyword>
<dbReference type="Pfam" id="PF01753">
    <property type="entry name" value="zf-MYND"/>
    <property type="match status" value="1"/>
</dbReference>
<keyword evidence="1" id="KW-0479">Metal-binding</keyword>
<keyword evidence="7" id="KW-1185">Reference proteome</keyword>
<dbReference type="GO" id="GO:0008270">
    <property type="term" value="F:zinc ion binding"/>
    <property type="evidence" value="ECO:0007669"/>
    <property type="project" value="UniProtKB-KW"/>
</dbReference>
<keyword evidence="2 4" id="KW-0863">Zinc-finger</keyword>
<organism evidence="6 7">
    <name type="scientific">Crepidotus variabilis</name>
    <dbReference type="NCBI Taxonomy" id="179855"/>
    <lineage>
        <taxon>Eukaryota</taxon>
        <taxon>Fungi</taxon>
        <taxon>Dikarya</taxon>
        <taxon>Basidiomycota</taxon>
        <taxon>Agaricomycotina</taxon>
        <taxon>Agaricomycetes</taxon>
        <taxon>Agaricomycetidae</taxon>
        <taxon>Agaricales</taxon>
        <taxon>Agaricineae</taxon>
        <taxon>Crepidotaceae</taxon>
        <taxon>Crepidotus</taxon>
    </lineage>
</organism>
<name>A0A9P6JPF9_9AGAR</name>